<evidence type="ECO:0000313" key="1">
    <source>
        <dbReference type="EMBL" id="EKX91540.1"/>
    </source>
</evidence>
<gene>
    <name evidence="1" type="ORF">HMPREF9997_00610</name>
</gene>
<comment type="caution">
    <text evidence="1">The sequence shown here is derived from an EMBL/GenBank/DDBJ whole genome shotgun (WGS) entry which is preliminary data.</text>
</comment>
<dbReference type="HOGENOM" id="CLU_1958090_0_0_11"/>
<accession>L1MKG9</accession>
<sequence length="121" mass="14052">MFEQCRDHIQITACDGTSLVYHQRTYAFLLFGVLTHYLRWSPERAERHVAERMGNEIPPTSVDAVGNSHDGVYHQAMLLAYGEGYWWEDNGYNSAEPADFDAWWCRYTAQHGLEGDFIEFL</sequence>
<dbReference type="EMBL" id="AMEM01000011">
    <property type="protein sequence ID" value="EKX91540.1"/>
    <property type="molecule type" value="Genomic_DNA"/>
</dbReference>
<keyword evidence="2" id="KW-1185">Reference proteome</keyword>
<proteinExistence type="predicted"/>
<dbReference type="AlphaFoldDB" id="L1MKG9"/>
<dbReference type="PATRIC" id="fig|1035195.3.peg.548"/>
<evidence type="ECO:0000313" key="2">
    <source>
        <dbReference type="Proteomes" id="UP000010445"/>
    </source>
</evidence>
<dbReference type="STRING" id="1035195.HMPREF9997_00610"/>
<protein>
    <submittedName>
        <fullName evidence="1">Uncharacterized protein</fullName>
    </submittedName>
</protein>
<reference evidence="1 2" key="1">
    <citation type="submission" date="2012-05" db="EMBL/GenBank/DDBJ databases">
        <authorList>
            <person name="Weinstock G."/>
            <person name="Sodergren E."/>
            <person name="Lobos E.A."/>
            <person name="Fulton L."/>
            <person name="Fulton R."/>
            <person name="Courtney L."/>
            <person name="Fronick C."/>
            <person name="O'Laughlin M."/>
            <person name="Godfrey J."/>
            <person name="Wilson R.M."/>
            <person name="Miner T."/>
            <person name="Farmer C."/>
            <person name="Delehaunty K."/>
            <person name="Cordes M."/>
            <person name="Minx P."/>
            <person name="Tomlinson C."/>
            <person name="Chen J."/>
            <person name="Wollam A."/>
            <person name="Pepin K.H."/>
            <person name="Bhonagiri V."/>
            <person name="Zhang X."/>
            <person name="Suruliraj S."/>
            <person name="Warren W."/>
            <person name="Mitreva M."/>
            <person name="Mardis E.R."/>
            <person name="Wilson R.K."/>
        </authorList>
    </citation>
    <scope>NUCLEOTIDE SEQUENCE [LARGE SCALE GENOMIC DNA]</scope>
    <source>
        <strain evidence="1 2">F0235</strain>
    </source>
</reference>
<organism evidence="1 2">
    <name type="scientific">Corynebacterium durum F0235</name>
    <dbReference type="NCBI Taxonomy" id="1035195"/>
    <lineage>
        <taxon>Bacteria</taxon>
        <taxon>Bacillati</taxon>
        <taxon>Actinomycetota</taxon>
        <taxon>Actinomycetes</taxon>
        <taxon>Mycobacteriales</taxon>
        <taxon>Corynebacteriaceae</taxon>
        <taxon>Corynebacterium</taxon>
    </lineage>
</organism>
<name>L1MKG9_9CORY</name>
<dbReference type="Proteomes" id="UP000010445">
    <property type="component" value="Unassembled WGS sequence"/>
</dbReference>